<dbReference type="InterPro" id="IPR034981">
    <property type="entry name" value="Imelysin-like_EfeO/Algp7"/>
</dbReference>
<reference evidence="12" key="1">
    <citation type="journal article" date="2019" name="Int. J. Syst. Evol. Microbiol.">
        <title>The Global Catalogue of Microorganisms (GCM) 10K type strain sequencing project: providing services to taxonomists for standard genome sequencing and annotation.</title>
        <authorList>
            <consortium name="The Broad Institute Genomics Platform"/>
            <consortium name="The Broad Institute Genome Sequencing Center for Infectious Disease"/>
            <person name="Wu L."/>
            <person name="Ma J."/>
        </authorList>
    </citation>
    <scope>NUCLEOTIDE SEQUENCE [LARGE SCALE GENOMIC DNA]</scope>
    <source>
        <strain evidence="12">JCM 18304</strain>
    </source>
</reference>
<evidence type="ECO:0000256" key="5">
    <source>
        <dbReference type="ARBA" id="ARBA00022692"/>
    </source>
</evidence>
<keyword evidence="8 9" id="KW-0472">Membrane</keyword>
<name>A0ABP9SV39_9ACTN</name>
<dbReference type="Gene3D" id="1.20.1420.20">
    <property type="entry name" value="M75 peptidase, HXXE motif"/>
    <property type="match status" value="1"/>
</dbReference>
<dbReference type="CDD" id="cd14656">
    <property type="entry name" value="Imelysin-like_EfeO"/>
    <property type="match status" value="1"/>
</dbReference>
<dbReference type="EMBL" id="BAABJQ010000055">
    <property type="protein sequence ID" value="GAA5201875.1"/>
    <property type="molecule type" value="Genomic_DNA"/>
</dbReference>
<comment type="similarity">
    <text evidence="4">Belongs to the oxidase-dependent Fe transporter (OFeT) (TC 9.A.10.1) family.</text>
</comment>
<feature type="domain" description="Imelysin-like" evidence="10">
    <location>
        <begin position="468"/>
        <end position="583"/>
    </location>
</feature>
<keyword evidence="7 9" id="KW-1133">Transmembrane helix</keyword>
<comment type="subcellular location">
    <subcellularLocation>
        <location evidence="2">Cell envelope</location>
    </subcellularLocation>
    <subcellularLocation>
        <location evidence="1">Membrane</location>
        <topology evidence="1">Multi-pass membrane protein</topology>
    </subcellularLocation>
</comment>
<evidence type="ECO:0000256" key="4">
    <source>
        <dbReference type="ARBA" id="ARBA00008333"/>
    </source>
</evidence>
<organism evidence="11 12">
    <name type="scientific">Rugosimonospora acidiphila</name>
    <dbReference type="NCBI Taxonomy" id="556531"/>
    <lineage>
        <taxon>Bacteria</taxon>
        <taxon>Bacillati</taxon>
        <taxon>Actinomycetota</taxon>
        <taxon>Actinomycetes</taxon>
        <taxon>Micromonosporales</taxon>
        <taxon>Micromonosporaceae</taxon>
        <taxon>Rugosimonospora</taxon>
    </lineage>
</organism>
<feature type="transmembrane region" description="Helical" evidence="9">
    <location>
        <begin position="200"/>
        <end position="220"/>
    </location>
</feature>
<dbReference type="Pfam" id="PF03239">
    <property type="entry name" value="FTR1"/>
    <property type="match status" value="1"/>
</dbReference>
<feature type="transmembrane region" description="Helical" evidence="9">
    <location>
        <begin position="269"/>
        <end position="290"/>
    </location>
</feature>
<evidence type="ECO:0000313" key="12">
    <source>
        <dbReference type="Proteomes" id="UP001501570"/>
    </source>
</evidence>
<dbReference type="InterPro" id="IPR038352">
    <property type="entry name" value="Imelysin_sf"/>
</dbReference>
<feature type="transmembrane region" description="Helical" evidence="9">
    <location>
        <begin position="60"/>
        <end position="80"/>
    </location>
</feature>
<feature type="transmembrane region" description="Helical" evidence="9">
    <location>
        <begin position="167"/>
        <end position="188"/>
    </location>
</feature>
<protein>
    <submittedName>
        <fullName evidence="11">FTR1 family protein</fullName>
    </submittedName>
</protein>
<evidence type="ECO:0000256" key="7">
    <source>
        <dbReference type="ARBA" id="ARBA00022989"/>
    </source>
</evidence>
<evidence type="ECO:0000256" key="3">
    <source>
        <dbReference type="ARBA" id="ARBA00005989"/>
    </source>
</evidence>
<comment type="caution">
    <text evidence="11">The sequence shown here is derived from an EMBL/GenBank/DDBJ whole genome shotgun (WGS) entry which is preliminary data.</text>
</comment>
<comment type="similarity">
    <text evidence="3">Belongs to the EfeM/EfeO family.</text>
</comment>
<feature type="transmembrane region" description="Helical" evidence="9">
    <location>
        <begin position="127"/>
        <end position="147"/>
    </location>
</feature>
<evidence type="ECO:0000256" key="1">
    <source>
        <dbReference type="ARBA" id="ARBA00004141"/>
    </source>
</evidence>
<evidence type="ECO:0000259" key="10">
    <source>
        <dbReference type="Pfam" id="PF09375"/>
    </source>
</evidence>
<dbReference type="Pfam" id="PF09375">
    <property type="entry name" value="Peptidase_M75"/>
    <property type="match status" value="1"/>
</dbReference>
<evidence type="ECO:0000256" key="6">
    <source>
        <dbReference type="ARBA" id="ARBA00022729"/>
    </source>
</evidence>
<dbReference type="InterPro" id="IPR004923">
    <property type="entry name" value="FTR1/Fip1/EfeU"/>
</dbReference>
<accession>A0ABP9SV39</accession>
<evidence type="ECO:0000313" key="11">
    <source>
        <dbReference type="EMBL" id="GAA5201875.1"/>
    </source>
</evidence>
<dbReference type="Proteomes" id="UP001501570">
    <property type="component" value="Unassembled WGS sequence"/>
</dbReference>
<sequence length="710" mass="72907">MSVQWADAVPNLLIGLREGLEAGLVVSILLAAVGKLSAGATDADVGEGGEPKRPVSSTPVWLGVLGAVMLAGSFAAVLTYSTDALSSRAQQAVGGVLSVLAVGLVTGMVFWMRRTARTLSSHLRGDVARAVSLGAGALTITAFLAVSREGLETTLFIWTAAKASTSTVAPLVGTAIGLAAAVVVCWLLYQRAVRLNLGKFFNRTAIALIVIAAGVLAYGLRDLQEAGWLPGQRWIAFDATAHVDPNSWWMSIITGVTQLTSKMTVLQSVAWIAYLAVVIPAFVAAGRAAASAAPPAQPAASAAGASTSAAGRGKARRWERLVASRAWPIAGVLVIVPALVAGLVIALLPSPSTAAITAVNVTGTGCGQGWAVGHTGTQTFTVTNNSSKSGEITLLDSSGAIVAEVETLGPRTTATMSASLGPGQYSFACLMGGVSLHGAPVQVSGQGQSATMAVKRVTVAELTGPNNAYQTYASGILARLAGDVATLRAAVASDDWAKAKIGWLAAQMDWERVGASYNSFGDAGQAVDGLADGLPAGVNDPGFIGLHRVEYGLYHAQSAASLLPAVDRLANDVATVRAKLSSTDEAGDPTNLPLRVHEILEDALRDHLSGIDDQGSGMAYPATYADSQVTRTVLGEVSGLLNARMPRLVPTINAQLDTLQAALLATQSAGQWQPVSAVPLAARQRVNAALGTVLESLSAEPTLLEIPPTQ</sequence>
<dbReference type="PANTHER" id="PTHR31632:SF2">
    <property type="entry name" value="PLASMA MEMBRANE IRON PERMEASE"/>
    <property type="match status" value="1"/>
</dbReference>
<keyword evidence="6" id="KW-0732">Signal</keyword>
<gene>
    <name evidence="11" type="ORF">GCM10023322_82670</name>
</gene>
<keyword evidence="12" id="KW-1185">Reference proteome</keyword>
<evidence type="ECO:0000256" key="8">
    <source>
        <dbReference type="ARBA" id="ARBA00023136"/>
    </source>
</evidence>
<dbReference type="NCBIfam" id="NF041756">
    <property type="entry name" value="EfeU"/>
    <property type="match status" value="1"/>
</dbReference>
<evidence type="ECO:0000256" key="9">
    <source>
        <dbReference type="SAM" id="Phobius"/>
    </source>
</evidence>
<evidence type="ECO:0000256" key="2">
    <source>
        <dbReference type="ARBA" id="ARBA00004196"/>
    </source>
</evidence>
<dbReference type="InterPro" id="IPR018976">
    <property type="entry name" value="Imelysin-like"/>
</dbReference>
<feature type="transmembrane region" description="Helical" evidence="9">
    <location>
        <begin position="326"/>
        <end position="348"/>
    </location>
</feature>
<proteinExistence type="inferred from homology"/>
<keyword evidence="5 9" id="KW-0812">Transmembrane</keyword>
<feature type="transmembrane region" description="Helical" evidence="9">
    <location>
        <begin position="92"/>
        <end position="111"/>
    </location>
</feature>
<dbReference type="PANTHER" id="PTHR31632">
    <property type="entry name" value="IRON TRANSPORTER FTH1"/>
    <property type="match status" value="1"/>
</dbReference>